<evidence type="ECO:0000256" key="1">
    <source>
        <dbReference type="ARBA" id="ARBA00022679"/>
    </source>
</evidence>
<dbReference type="CDD" id="cd04301">
    <property type="entry name" value="NAT_SF"/>
    <property type="match status" value="1"/>
</dbReference>
<feature type="domain" description="N-acetyltransferase" evidence="3">
    <location>
        <begin position="24"/>
        <end position="170"/>
    </location>
</feature>
<dbReference type="SUPFAM" id="SSF55729">
    <property type="entry name" value="Acyl-CoA N-acyltransferases (Nat)"/>
    <property type="match status" value="1"/>
</dbReference>
<protein>
    <submittedName>
        <fullName evidence="4">Ribosomal-protein-alanine acetyltransferase</fullName>
    </submittedName>
</protein>
<keyword evidence="2" id="KW-0012">Acyltransferase</keyword>
<dbReference type="Pfam" id="PF11814">
    <property type="entry name" value="DUF3335"/>
    <property type="match status" value="1"/>
</dbReference>
<reference evidence="4" key="1">
    <citation type="submission" date="2017-10" db="EMBL/GenBank/DDBJ databases">
        <title>Massilia psychrophilum sp. nov., a novel purple-pigmented bacterium isolated from Tianshan glacier, Xinjiang Municipality, China.</title>
        <authorList>
            <person name="Wang H."/>
        </authorList>
    </citation>
    <scope>NUCLEOTIDE SEQUENCE [LARGE SCALE GENOMIC DNA]</scope>
    <source>
        <strain evidence="4">B2</strain>
    </source>
</reference>
<dbReference type="RefSeq" id="WP_099874900.1">
    <property type="nucleotide sequence ID" value="NZ_CP024608.1"/>
</dbReference>
<organism evidence="4 5">
    <name type="scientific">Massilia violaceinigra</name>
    <dbReference type="NCBI Taxonomy" id="2045208"/>
    <lineage>
        <taxon>Bacteria</taxon>
        <taxon>Pseudomonadati</taxon>
        <taxon>Pseudomonadota</taxon>
        <taxon>Betaproteobacteria</taxon>
        <taxon>Burkholderiales</taxon>
        <taxon>Oxalobacteraceae</taxon>
        <taxon>Telluria group</taxon>
        <taxon>Massilia</taxon>
    </lineage>
</organism>
<dbReference type="KEGG" id="mass:CR152_10605"/>
<dbReference type="InterPro" id="IPR050832">
    <property type="entry name" value="Bact_Acetyltransf"/>
</dbReference>
<dbReference type="Pfam" id="PF00583">
    <property type="entry name" value="Acetyltransf_1"/>
    <property type="match status" value="1"/>
</dbReference>
<name>A0A2D2DIZ5_9BURK</name>
<sequence>MSAVVDQRAAQRDAAGLQRRAATCRIRQAGPEDITTLLGIEEASFDSDRLSRRSFRHLLTEGNSVTLIDEADGHARGYITLLFRTGVSLARVYSIATAPDWLGQGVGSALLRAAEELALAHNCVAMRLEIRKDNLASQRLFLGQGYALFGEHGAYYEDGMDALRFEKSLTARLRPELARTTYYRQTLGFTCGASCLMMAMKAFNHALVLNRTLELQIWREATTIFMTAGHGGCGPYGLALAGHRRGYPTEIYVNGDGVLFRESVRSEEKRDVITLVHDDFVRQAREAGIPVHHRVAGTAELTRCYADGGIPLVLISTYRLTRERAPHWVLLTGCDDRYFFIHDPDNASGRAADERINMAILKKDFERMARYGRNATKAVVVIYPRSSSPMPGRAAAQPTF</sequence>
<evidence type="ECO:0000259" key="3">
    <source>
        <dbReference type="PROSITE" id="PS51186"/>
    </source>
</evidence>
<dbReference type="AlphaFoldDB" id="A0A2D2DIZ5"/>
<dbReference type="PROSITE" id="PS51186">
    <property type="entry name" value="GNAT"/>
    <property type="match status" value="1"/>
</dbReference>
<dbReference type="InterPro" id="IPR021770">
    <property type="entry name" value="DUF3335"/>
</dbReference>
<dbReference type="Proteomes" id="UP000229897">
    <property type="component" value="Chromosome"/>
</dbReference>
<keyword evidence="5" id="KW-1185">Reference proteome</keyword>
<dbReference type="InterPro" id="IPR016181">
    <property type="entry name" value="Acyl_CoA_acyltransferase"/>
</dbReference>
<dbReference type="OrthoDB" id="27442at2"/>
<gene>
    <name evidence="4" type="ORF">CR152_10605</name>
</gene>
<accession>A0A2D2DIZ5</accession>
<evidence type="ECO:0000313" key="5">
    <source>
        <dbReference type="Proteomes" id="UP000229897"/>
    </source>
</evidence>
<evidence type="ECO:0000313" key="4">
    <source>
        <dbReference type="EMBL" id="ATQ74925.1"/>
    </source>
</evidence>
<dbReference type="PANTHER" id="PTHR43877">
    <property type="entry name" value="AMINOALKYLPHOSPHONATE N-ACETYLTRANSFERASE-RELATED-RELATED"/>
    <property type="match status" value="1"/>
</dbReference>
<evidence type="ECO:0000256" key="2">
    <source>
        <dbReference type="ARBA" id="ARBA00023315"/>
    </source>
</evidence>
<dbReference type="InterPro" id="IPR000182">
    <property type="entry name" value="GNAT_dom"/>
</dbReference>
<dbReference type="EMBL" id="CP024608">
    <property type="protein sequence ID" value="ATQ74925.1"/>
    <property type="molecule type" value="Genomic_DNA"/>
</dbReference>
<proteinExistence type="predicted"/>
<dbReference type="Gene3D" id="3.40.630.30">
    <property type="match status" value="1"/>
</dbReference>
<dbReference type="GO" id="GO:0016747">
    <property type="term" value="F:acyltransferase activity, transferring groups other than amino-acyl groups"/>
    <property type="evidence" value="ECO:0007669"/>
    <property type="project" value="InterPro"/>
</dbReference>
<dbReference type="Gene3D" id="3.90.70.10">
    <property type="entry name" value="Cysteine proteinases"/>
    <property type="match status" value="1"/>
</dbReference>
<keyword evidence="1 4" id="KW-0808">Transferase</keyword>